<dbReference type="CDD" id="cd11784">
    <property type="entry name" value="SH3_SH3RF2_3"/>
    <property type="match status" value="1"/>
</dbReference>
<feature type="compositionally biased region" description="Polar residues" evidence="15">
    <location>
        <begin position="680"/>
        <end position="690"/>
    </location>
</feature>
<evidence type="ECO:0000256" key="5">
    <source>
        <dbReference type="ARBA" id="ARBA00022443"/>
    </source>
</evidence>
<evidence type="ECO:0000256" key="6">
    <source>
        <dbReference type="ARBA" id="ARBA00022679"/>
    </source>
</evidence>
<dbReference type="PROSITE" id="PS50089">
    <property type="entry name" value="ZF_RING_2"/>
    <property type="match status" value="1"/>
</dbReference>
<dbReference type="Gene3D" id="2.30.30.40">
    <property type="entry name" value="SH3 Domains"/>
    <property type="match status" value="3"/>
</dbReference>
<feature type="domain" description="SH3" evidence="16">
    <location>
        <begin position="193"/>
        <end position="257"/>
    </location>
</feature>
<keyword evidence="6" id="KW-0808">Transferase</keyword>
<evidence type="ECO:0000256" key="14">
    <source>
        <dbReference type="PROSITE-ProRule" id="PRU00192"/>
    </source>
</evidence>
<dbReference type="InterPro" id="IPR036028">
    <property type="entry name" value="SH3-like_dom_sf"/>
</dbReference>
<dbReference type="InterPro" id="IPR001841">
    <property type="entry name" value="Znf_RING"/>
</dbReference>
<dbReference type="AlphaFoldDB" id="A0A8J1MK59"/>
<dbReference type="InterPro" id="IPR017907">
    <property type="entry name" value="Znf_RING_CS"/>
</dbReference>
<evidence type="ECO:0000256" key="7">
    <source>
        <dbReference type="ARBA" id="ARBA00022723"/>
    </source>
</evidence>
<dbReference type="PANTHER" id="PTHR14167">
    <property type="entry name" value="SH3 DOMAIN-CONTAINING"/>
    <property type="match status" value="1"/>
</dbReference>
<dbReference type="InterPro" id="IPR018957">
    <property type="entry name" value="Znf_C3HC4_RING-type"/>
</dbReference>
<dbReference type="InterPro" id="IPR013083">
    <property type="entry name" value="Znf_RING/FYVE/PHD"/>
</dbReference>
<dbReference type="GO" id="GO:0005654">
    <property type="term" value="C:nucleoplasm"/>
    <property type="evidence" value="ECO:0000318"/>
    <property type="project" value="GO_Central"/>
</dbReference>
<proteinExistence type="inferred from homology"/>
<feature type="compositionally biased region" description="Polar residues" evidence="15">
    <location>
        <begin position="605"/>
        <end position="618"/>
    </location>
</feature>
<dbReference type="FunFam" id="2.30.30.40:FF:000063">
    <property type="entry name" value="Putative E3 ubiquitin-protein ligase SH3RF1"/>
    <property type="match status" value="1"/>
</dbReference>
<dbReference type="InterPro" id="IPR050384">
    <property type="entry name" value="Endophilin_SH3RF"/>
</dbReference>
<sequence length="749" mass="82691">MVQLDVSNKMDDLVVLDLLDCPLCLGKLDVTAKVLPCQHTFCQPCLQRIFKTRKELKCPECRTPVQCSIDELPANLLLVRILDGLKGGQTLLRRNSSRRMGGLFAQDSLKKSKANRASQDSTFKTISKDRMPVDGQSFLKALTTYRGNSPRDLTLSKGDIIVLHRQLDENWNNGQANRGSRIFPETSRKALQQAPALCKALYNFDLKEKNRESKDCLKFQKDDIISVIRRVDENWAEGKLGDQVGIFPLMFVEPNQTAKQLLESNKNRSHQNSTHSPLMKAPTKVKGTEVAANHAMHEGRRKGPRQFLITNALNRFNKMVHSPTGRQTPEISSPILISSSNPAVIEKAEVLSASPVQVNTSLYCPIFGTQSNGAPIMSLASSHQTILANMCVVLHPYMANGPEELDLQKGEGVRVLGKFQEGWLRGVSLVTGKIGLFPNHCVSPVYRKSPNYTDPRVSVNNTKWISSSASVSSQGSMSENGFSRPVRPFVPTAVVEPMKQNLPSSSAAVTLRRNSKILRKCSTLQRNAQSNSAPLPMTSVNRPSSAIIQSQPIQIFYNASQSNVGASAENWTRPQSAYDAVHFGGRTNDYRRYSTASYVFIETNESSAKSDPTVKSPSSGPPSILVKPDTPKSASDKQVKTVRFMNFSPPPLKRQGSQIQYSGRNEQLITEAPKAEVTAASETNSNQQPRANPMLIKPTENRRMYRLKSSSSDIVVPKSPAISVASKRASSGSMKRWSAAYYPQDILSS</sequence>
<dbReference type="SUPFAM" id="SSF57850">
    <property type="entry name" value="RING/U-box"/>
    <property type="match status" value="1"/>
</dbReference>
<dbReference type="Proteomes" id="UP000186698">
    <property type="component" value="Chromosome 3L"/>
</dbReference>
<dbReference type="PROSITE" id="PS50002">
    <property type="entry name" value="SH3"/>
    <property type="match status" value="2"/>
</dbReference>
<evidence type="ECO:0000259" key="16">
    <source>
        <dbReference type="PROSITE" id="PS50002"/>
    </source>
</evidence>
<accession>A0A8J1MK59</accession>
<reference evidence="19" key="1">
    <citation type="submission" date="2025-08" db="UniProtKB">
        <authorList>
            <consortium name="RefSeq"/>
        </authorList>
    </citation>
    <scope>IDENTIFICATION</scope>
    <source>
        <strain evidence="19">J_2021</strain>
        <tissue evidence="19">Erythrocytes</tissue>
    </source>
</reference>
<keyword evidence="7" id="KW-0479">Metal-binding</keyword>
<dbReference type="RefSeq" id="XP_041442127.1">
    <property type="nucleotide sequence ID" value="XM_041586193.1"/>
</dbReference>
<keyword evidence="18" id="KW-1185">Reference proteome</keyword>
<comment type="catalytic activity">
    <reaction evidence="1">
        <text>S-ubiquitinyl-[E2 ubiquitin-conjugating enzyme]-L-cysteine + [acceptor protein]-L-lysine = [E2 ubiquitin-conjugating enzyme]-L-cysteine + N(6)-ubiquitinyl-[acceptor protein]-L-lysine.</text>
        <dbReference type="EC" id="2.3.2.27"/>
    </reaction>
</comment>
<comment type="pathway">
    <text evidence="2">Protein modification; protein ubiquitination.</text>
</comment>
<dbReference type="Pfam" id="PF00018">
    <property type="entry name" value="SH3_1"/>
    <property type="match status" value="3"/>
</dbReference>
<dbReference type="PROSITE" id="PS00518">
    <property type="entry name" value="ZF_RING_1"/>
    <property type="match status" value="1"/>
</dbReference>
<dbReference type="PANTHER" id="PTHR14167:SF60">
    <property type="entry name" value="E3 UBIQUITIN-PROTEIN LIGASE SH3RF2"/>
    <property type="match status" value="1"/>
</dbReference>
<dbReference type="OrthoDB" id="2163411at2759"/>
<evidence type="ECO:0000256" key="1">
    <source>
        <dbReference type="ARBA" id="ARBA00000900"/>
    </source>
</evidence>
<name>A0A8J1MK59_XENLA</name>
<evidence type="ECO:0000256" key="3">
    <source>
        <dbReference type="ARBA" id="ARBA00008649"/>
    </source>
</evidence>
<evidence type="ECO:0000256" key="8">
    <source>
        <dbReference type="ARBA" id="ARBA00022737"/>
    </source>
</evidence>
<dbReference type="Gene3D" id="3.30.40.10">
    <property type="entry name" value="Zinc/RING finger domain, C3HC4 (zinc finger)"/>
    <property type="match status" value="1"/>
</dbReference>
<dbReference type="InterPro" id="IPR035794">
    <property type="entry name" value="SH3RF2_SH3_2"/>
</dbReference>
<dbReference type="InterPro" id="IPR035822">
    <property type="entry name" value="SH3RF2_SH3_3"/>
</dbReference>
<evidence type="ECO:0000256" key="9">
    <source>
        <dbReference type="ARBA" id="ARBA00022771"/>
    </source>
</evidence>
<keyword evidence="10" id="KW-0833">Ubl conjugation pathway</keyword>
<dbReference type="Pfam" id="PF00097">
    <property type="entry name" value="zf-C3HC4"/>
    <property type="match status" value="1"/>
</dbReference>
<feature type="domain" description="RING-type" evidence="17">
    <location>
        <begin position="21"/>
        <end position="62"/>
    </location>
</feature>
<comment type="similarity">
    <text evidence="3">Belongs to the SH3RF family.</text>
</comment>
<keyword evidence="11" id="KW-0862">Zinc</keyword>
<evidence type="ECO:0000256" key="2">
    <source>
        <dbReference type="ARBA" id="ARBA00004906"/>
    </source>
</evidence>
<dbReference type="GO" id="GO:0032436">
    <property type="term" value="P:positive regulation of proteasomal ubiquitin-dependent protein catabolic process"/>
    <property type="evidence" value="ECO:0000318"/>
    <property type="project" value="GO_Central"/>
</dbReference>
<organism evidence="18 19">
    <name type="scientific">Xenopus laevis</name>
    <name type="common">African clawed frog</name>
    <dbReference type="NCBI Taxonomy" id="8355"/>
    <lineage>
        <taxon>Eukaryota</taxon>
        <taxon>Metazoa</taxon>
        <taxon>Chordata</taxon>
        <taxon>Craniata</taxon>
        <taxon>Vertebrata</taxon>
        <taxon>Euteleostomi</taxon>
        <taxon>Amphibia</taxon>
        <taxon>Batrachia</taxon>
        <taxon>Anura</taxon>
        <taxon>Pipoidea</taxon>
        <taxon>Pipidae</taxon>
        <taxon>Xenopodinae</taxon>
        <taxon>Xenopus</taxon>
        <taxon>Xenopus</taxon>
    </lineage>
</organism>
<dbReference type="CDD" id="cd11932">
    <property type="entry name" value="SH3_SH3RF2_2"/>
    <property type="match status" value="1"/>
</dbReference>
<dbReference type="SMART" id="SM00184">
    <property type="entry name" value="RING"/>
    <property type="match status" value="1"/>
</dbReference>
<feature type="domain" description="SH3" evidence="16">
    <location>
        <begin position="386"/>
        <end position="447"/>
    </location>
</feature>
<dbReference type="SMART" id="SM00326">
    <property type="entry name" value="SH3"/>
    <property type="match status" value="3"/>
</dbReference>
<evidence type="ECO:0000256" key="10">
    <source>
        <dbReference type="ARBA" id="ARBA00022786"/>
    </source>
</evidence>
<dbReference type="GeneID" id="108710933"/>
<dbReference type="FunFam" id="3.30.40.10:FF:000077">
    <property type="entry name" value="E3 ubiquitin-protein ligase SH3RF1 isoform X1"/>
    <property type="match status" value="1"/>
</dbReference>
<feature type="region of interest" description="Disordered" evidence="15">
    <location>
        <begin position="674"/>
        <end position="693"/>
    </location>
</feature>
<evidence type="ECO:0000256" key="13">
    <source>
        <dbReference type="PROSITE-ProRule" id="PRU00175"/>
    </source>
</evidence>
<dbReference type="GO" id="GO:0043066">
    <property type="term" value="P:negative regulation of apoptotic process"/>
    <property type="evidence" value="ECO:0000318"/>
    <property type="project" value="GO_Central"/>
</dbReference>
<evidence type="ECO:0000313" key="18">
    <source>
        <dbReference type="Proteomes" id="UP000186698"/>
    </source>
</evidence>
<evidence type="ECO:0000256" key="12">
    <source>
        <dbReference type="ARBA" id="ARBA00022843"/>
    </source>
</evidence>
<evidence type="ECO:0000256" key="15">
    <source>
        <dbReference type="SAM" id="MobiDB-lite"/>
    </source>
</evidence>
<dbReference type="InterPro" id="IPR001452">
    <property type="entry name" value="SH3_domain"/>
</dbReference>
<dbReference type="CTD" id="108710933"/>
<keyword evidence="9 13" id="KW-0863">Zinc-finger</keyword>
<dbReference type="GO" id="GO:0016567">
    <property type="term" value="P:protein ubiquitination"/>
    <property type="evidence" value="ECO:0000318"/>
    <property type="project" value="GO_Central"/>
</dbReference>
<dbReference type="GO" id="GO:0008270">
    <property type="term" value="F:zinc ion binding"/>
    <property type="evidence" value="ECO:0007669"/>
    <property type="project" value="UniProtKB-KW"/>
</dbReference>
<dbReference type="GO" id="GO:0061630">
    <property type="term" value="F:ubiquitin protein ligase activity"/>
    <property type="evidence" value="ECO:0000318"/>
    <property type="project" value="GO_Central"/>
</dbReference>
<dbReference type="GO" id="GO:0046330">
    <property type="term" value="P:positive regulation of JNK cascade"/>
    <property type="evidence" value="ECO:0000318"/>
    <property type="project" value="GO_Central"/>
</dbReference>
<protein>
    <recommendedName>
        <fullName evidence="4">RING-type E3 ubiquitin transferase</fullName>
        <ecNumber evidence="4">2.3.2.27</ecNumber>
    </recommendedName>
</protein>
<evidence type="ECO:0000313" key="19">
    <source>
        <dbReference type="RefSeq" id="XP_041442127.1"/>
    </source>
</evidence>
<evidence type="ECO:0000256" key="11">
    <source>
        <dbReference type="ARBA" id="ARBA00022833"/>
    </source>
</evidence>
<gene>
    <name evidence="19" type="primary">sh3rf2.L</name>
</gene>
<dbReference type="GO" id="GO:0008157">
    <property type="term" value="F:protein phosphatase 1 binding"/>
    <property type="evidence" value="ECO:0000318"/>
    <property type="project" value="GO_Central"/>
</dbReference>
<evidence type="ECO:0000259" key="17">
    <source>
        <dbReference type="PROSITE" id="PS50089"/>
    </source>
</evidence>
<feature type="region of interest" description="Disordered" evidence="15">
    <location>
        <begin position="605"/>
        <end position="638"/>
    </location>
</feature>
<evidence type="ECO:0000256" key="4">
    <source>
        <dbReference type="ARBA" id="ARBA00012483"/>
    </source>
</evidence>
<dbReference type="SUPFAM" id="SSF50044">
    <property type="entry name" value="SH3-domain"/>
    <property type="match status" value="3"/>
</dbReference>
<dbReference type="EC" id="2.3.2.27" evidence="4"/>
<keyword evidence="5 14" id="KW-0728">SH3 domain</keyword>
<dbReference type="FunFam" id="2.30.30.40:FF:000191">
    <property type="entry name" value="E3 ubiquitin-protein ligase SH3RF2 isoform X2"/>
    <property type="match status" value="1"/>
</dbReference>
<keyword evidence="12" id="KW-0832">Ubl conjugation</keyword>
<keyword evidence="8" id="KW-0677">Repeat</keyword>